<evidence type="ECO:0000313" key="2">
    <source>
        <dbReference type="Proteomes" id="UP000015104"/>
    </source>
</evidence>
<dbReference type="EMBL" id="CAEY01000212">
    <property type="status" value="NOT_ANNOTATED_CDS"/>
    <property type="molecule type" value="Genomic_DNA"/>
</dbReference>
<reference evidence="1" key="2">
    <citation type="submission" date="2015-06" db="UniProtKB">
        <authorList>
            <consortium name="EnsemblMetazoa"/>
        </authorList>
    </citation>
    <scope>IDENTIFICATION</scope>
</reference>
<sequence>MNCVQLTELPSPIANHFTSVLIAERIKELRQAQQANYVTTFMFLSTLSVL</sequence>
<name>T1KLS7_TETUR</name>
<keyword evidence="2" id="KW-1185">Reference proteome</keyword>
<accession>T1KLS7</accession>
<dbReference type="AlphaFoldDB" id="T1KLS7"/>
<dbReference type="Proteomes" id="UP000015104">
    <property type="component" value="Unassembled WGS sequence"/>
</dbReference>
<organism evidence="1 2">
    <name type="scientific">Tetranychus urticae</name>
    <name type="common">Two-spotted spider mite</name>
    <dbReference type="NCBI Taxonomy" id="32264"/>
    <lineage>
        <taxon>Eukaryota</taxon>
        <taxon>Metazoa</taxon>
        <taxon>Ecdysozoa</taxon>
        <taxon>Arthropoda</taxon>
        <taxon>Chelicerata</taxon>
        <taxon>Arachnida</taxon>
        <taxon>Acari</taxon>
        <taxon>Acariformes</taxon>
        <taxon>Trombidiformes</taxon>
        <taxon>Prostigmata</taxon>
        <taxon>Eleutherengona</taxon>
        <taxon>Raphignathae</taxon>
        <taxon>Tetranychoidea</taxon>
        <taxon>Tetranychidae</taxon>
        <taxon>Tetranychus</taxon>
    </lineage>
</organism>
<reference evidence="2" key="1">
    <citation type="submission" date="2011-08" db="EMBL/GenBank/DDBJ databases">
        <authorList>
            <person name="Rombauts S."/>
        </authorList>
    </citation>
    <scope>NUCLEOTIDE SEQUENCE</scope>
    <source>
        <strain evidence="2">London</strain>
    </source>
</reference>
<protein>
    <submittedName>
        <fullName evidence="1">Uncharacterized protein</fullName>
    </submittedName>
</protein>
<dbReference type="HOGENOM" id="CLU_3126915_0_0_1"/>
<dbReference type="EnsemblMetazoa" id="tetur14g03500.1">
    <property type="protein sequence ID" value="tetur14g03500.1"/>
    <property type="gene ID" value="tetur14g03500"/>
</dbReference>
<evidence type="ECO:0000313" key="1">
    <source>
        <dbReference type="EnsemblMetazoa" id="tetur14g03500.1"/>
    </source>
</evidence>
<proteinExistence type="predicted"/>